<evidence type="ECO:0000313" key="2">
    <source>
        <dbReference type="EMBL" id="EIN04927.1"/>
    </source>
</evidence>
<gene>
    <name evidence="2" type="ORF">PUNSTDRAFT_138116</name>
</gene>
<keyword evidence="3" id="KW-1185">Reference proteome</keyword>
<dbReference type="EMBL" id="JH687552">
    <property type="protein sequence ID" value="EIN04927.1"/>
    <property type="molecule type" value="Genomic_DNA"/>
</dbReference>
<sequence>MRVPGDKGKYHEHNPDDSSEDEDDEGHIEDEDDKLWSQCKPLPNWVLINLTALVLAGKVVVSSSPPKQPRDDSSAMSPRASRSDKPPVHAQACRSSSSDHDYQSAASMGSHF</sequence>
<feature type="compositionally biased region" description="Basic and acidic residues" evidence="1">
    <location>
        <begin position="1"/>
        <end position="16"/>
    </location>
</feature>
<feature type="region of interest" description="Disordered" evidence="1">
    <location>
        <begin position="1"/>
        <end position="35"/>
    </location>
</feature>
<dbReference type="Proteomes" id="UP000054196">
    <property type="component" value="Unassembled WGS sequence"/>
</dbReference>
<dbReference type="AlphaFoldDB" id="R7S512"/>
<dbReference type="GeneID" id="18879993"/>
<proteinExistence type="predicted"/>
<feature type="compositionally biased region" description="Acidic residues" evidence="1">
    <location>
        <begin position="17"/>
        <end position="33"/>
    </location>
</feature>
<dbReference type="KEGG" id="psq:PUNSTDRAFT_138116"/>
<accession>R7S512</accession>
<feature type="region of interest" description="Disordered" evidence="1">
    <location>
        <begin position="61"/>
        <end position="112"/>
    </location>
</feature>
<organism evidence="2 3">
    <name type="scientific">Punctularia strigosozonata (strain HHB-11173)</name>
    <name type="common">White-rot fungus</name>
    <dbReference type="NCBI Taxonomy" id="741275"/>
    <lineage>
        <taxon>Eukaryota</taxon>
        <taxon>Fungi</taxon>
        <taxon>Dikarya</taxon>
        <taxon>Basidiomycota</taxon>
        <taxon>Agaricomycotina</taxon>
        <taxon>Agaricomycetes</taxon>
        <taxon>Corticiales</taxon>
        <taxon>Punctulariaceae</taxon>
        <taxon>Punctularia</taxon>
    </lineage>
</organism>
<reference evidence="3" key="1">
    <citation type="journal article" date="2012" name="Science">
        <title>The Paleozoic origin of enzymatic lignin decomposition reconstructed from 31 fungal genomes.</title>
        <authorList>
            <person name="Floudas D."/>
            <person name="Binder M."/>
            <person name="Riley R."/>
            <person name="Barry K."/>
            <person name="Blanchette R.A."/>
            <person name="Henrissat B."/>
            <person name="Martinez A.T."/>
            <person name="Otillar R."/>
            <person name="Spatafora J.W."/>
            <person name="Yadav J.S."/>
            <person name="Aerts A."/>
            <person name="Benoit I."/>
            <person name="Boyd A."/>
            <person name="Carlson A."/>
            <person name="Copeland A."/>
            <person name="Coutinho P.M."/>
            <person name="de Vries R.P."/>
            <person name="Ferreira P."/>
            <person name="Findley K."/>
            <person name="Foster B."/>
            <person name="Gaskell J."/>
            <person name="Glotzer D."/>
            <person name="Gorecki P."/>
            <person name="Heitman J."/>
            <person name="Hesse C."/>
            <person name="Hori C."/>
            <person name="Igarashi K."/>
            <person name="Jurgens J.A."/>
            <person name="Kallen N."/>
            <person name="Kersten P."/>
            <person name="Kohler A."/>
            <person name="Kuees U."/>
            <person name="Kumar T.K.A."/>
            <person name="Kuo A."/>
            <person name="LaButti K."/>
            <person name="Larrondo L.F."/>
            <person name="Lindquist E."/>
            <person name="Ling A."/>
            <person name="Lombard V."/>
            <person name="Lucas S."/>
            <person name="Lundell T."/>
            <person name="Martin R."/>
            <person name="McLaughlin D.J."/>
            <person name="Morgenstern I."/>
            <person name="Morin E."/>
            <person name="Murat C."/>
            <person name="Nagy L.G."/>
            <person name="Nolan M."/>
            <person name="Ohm R.A."/>
            <person name="Patyshakuliyeva A."/>
            <person name="Rokas A."/>
            <person name="Ruiz-Duenas F.J."/>
            <person name="Sabat G."/>
            <person name="Salamov A."/>
            <person name="Samejima M."/>
            <person name="Schmutz J."/>
            <person name="Slot J.C."/>
            <person name="St John F."/>
            <person name="Stenlid J."/>
            <person name="Sun H."/>
            <person name="Sun S."/>
            <person name="Syed K."/>
            <person name="Tsang A."/>
            <person name="Wiebenga A."/>
            <person name="Young D."/>
            <person name="Pisabarro A."/>
            <person name="Eastwood D.C."/>
            <person name="Martin F."/>
            <person name="Cullen D."/>
            <person name="Grigoriev I.V."/>
            <person name="Hibbett D.S."/>
        </authorList>
    </citation>
    <scope>NUCLEOTIDE SEQUENCE [LARGE SCALE GENOMIC DNA]</scope>
    <source>
        <strain evidence="3">HHB-11173 SS5</strain>
    </source>
</reference>
<evidence type="ECO:0000313" key="3">
    <source>
        <dbReference type="Proteomes" id="UP000054196"/>
    </source>
</evidence>
<dbReference type="RefSeq" id="XP_007387850.1">
    <property type="nucleotide sequence ID" value="XM_007387788.1"/>
</dbReference>
<name>R7S512_PUNST</name>
<protein>
    <submittedName>
        <fullName evidence="2">Uncharacterized protein</fullName>
    </submittedName>
</protein>
<evidence type="ECO:0000256" key="1">
    <source>
        <dbReference type="SAM" id="MobiDB-lite"/>
    </source>
</evidence>
<dbReference type="HOGENOM" id="CLU_2147116_0_0_1"/>